<accession>A0AA39NT39</accession>
<name>A0AA39NT39_9AGAR</name>
<dbReference type="AlphaFoldDB" id="A0AA39NT39"/>
<comment type="caution">
    <text evidence="1">The sequence shown here is derived from an EMBL/GenBank/DDBJ whole genome shotgun (WGS) entry which is preliminary data.</text>
</comment>
<evidence type="ECO:0000313" key="2">
    <source>
        <dbReference type="Proteomes" id="UP001175227"/>
    </source>
</evidence>
<protein>
    <submittedName>
        <fullName evidence="1">Uncharacterized protein</fullName>
    </submittedName>
</protein>
<proteinExistence type="predicted"/>
<reference evidence="1" key="1">
    <citation type="submission" date="2023-06" db="EMBL/GenBank/DDBJ databases">
        <authorList>
            <consortium name="Lawrence Berkeley National Laboratory"/>
            <person name="Ahrendt S."/>
            <person name="Sahu N."/>
            <person name="Indic B."/>
            <person name="Wong-Bajracharya J."/>
            <person name="Merenyi Z."/>
            <person name="Ke H.-M."/>
            <person name="Monk M."/>
            <person name="Kocsube S."/>
            <person name="Drula E."/>
            <person name="Lipzen A."/>
            <person name="Balint B."/>
            <person name="Henrissat B."/>
            <person name="Andreopoulos B."/>
            <person name="Martin F.M."/>
            <person name="Harder C.B."/>
            <person name="Rigling D."/>
            <person name="Ford K.L."/>
            <person name="Foster G.D."/>
            <person name="Pangilinan J."/>
            <person name="Papanicolaou A."/>
            <person name="Barry K."/>
            <person name="LaButti K."/>
            <person name="Viragh M."/>
            <person name="Koriabine M."/>
            <person name="Yan M."/>
            <person name="Riley R."/>
            <person name="Champramary S."/>
            <person name="Plett K.L."/>
            <person name="Tsai I.J."/>
            <person name="Slot J."/>
            <person name="Sipos G."/>
            <person name="Plett J."/>
            <person name="Nagy L.G."/>
            <person name="Grigoriev I.V."/>
        </authorList>
    </citation>
    <scope>NUCLEOTIDE SEQUENCE</scope>
    <source>
        <strain evidence="1">ICMP 16352</strain>
    </source>
</reference>
<dbReference type="Proteomes" id="UP001175227">
    <property type="component" value="Unassembled WGS sequence"/>
</dbReference>
<gene>
    <name evidence="1" type="ORF">IW261DRAFT_1425273</name>
</gene>
<organism evidence="1 2">
    <name type="scientific">Armillaria novae-zelandiae</name>
    <dbReference type="NCBI Taxonomy" id="153914"/>
    <lineage>
        <taxon>Eukaryota</taxon>
        <taxon>Fungi</taxon>
        <taxon>Dikarya</taxon>
        <taxon>Basidiomycota</taxon>
        <taxon>Agaricomycotina</taxon>
        <taxon>Agaricomycetes</taxon>
        <taxon>Agaricomycetidae</taxon>
        <taxon>Agaricales</taxon>
        <taxon>Marasmiineae</taxon>
        <taxon>Physalacriaceae</taxon>
        <taxon>Armillaria</taxon>
    </lineage>
</organism>
<sequence>MPLRLEGGFKHGGPWSAIGNCQPLSTVKIFLMVNNGPRHGWHAGRYNQVEDKRLWQSQSDQLSKSPERRKRCELHGEICGGERKKGGEKGQYIALAFILLGKGVIVASTTPPSEQPRPTVAVPSFPEREFSKHLQSFQPTAIIMDIAHEWRTLWNKMLRKNDDFVVHAIQSTSSLEPEPSRSGCLRCGKATKPTAKLDRRFSDILMLDLDTGVRYGVAKRPVFLKRGPIRNPFSCSLEGQRRNTMRRLVDFILPLPASGEFGPNIEVSLLLQAPVKPSVKLPEGEFAAVVIASRMTKVAFIRKEANI</sequence>
<dbReference type="EMBL" id="JAUEPR010000052">
    <property type="protein sequence ID" value="KAK0471291.1"/>
    <property type="molecule type" value="Genomic_DNA"/>
</dbReference>
<keyword evidence="2" id="KW-1185">Reference proteome</keyword>
<evidence type="ECO:0000313" key="1">
    <source>
        <dbReference type="EMBL" id="KAK0471291.1"/>
    </source>
</evidence>